<dbReference type="Pfam" id="PF00083">
    <property type="entry name" value="Sugar_tr"/>
    <property type="match status" value="2"/>
</dbReference>
<dbReference type="RefSeq" id="WP_133209364.1">
    <property type="nucleotide sequence ID" value="NZ_SMSE01000001.1"/>
</dbReference>
<feature type="transmembrane region" description="Helical" evidence="8">
    <location>
        <begin position="135"/>
        <end position="157"/>
    </location>
</feature>
<dbReference type="PROSITE" id="PS00216">
    <property type="entry name" value="SUGAR_TRANSPORT_1"/>
    <property type="match status" value="1"/>
</dbReference>
<evidence type="ECO:0000256" key="8">
    <source>
        <dbReference type="SAM" id="Phobius"/>
    </source>
</evidence>
<dbReference type="AlphaFoldDB" id="A0A4R5LUY0"/>
<comment type="similarity">
    <text evidence="2 7">Belongs to the major facilitator superfamily. Sugar transporter (TC 2.A.1.1) family.</text>
</comment>
<dbReference type="InterPro" id="IPR003663">
    <property type="entry name" value="Sugar/inositol_transpt"/>
</dbReference>
<dbReference type="GO" id="GO:0016020">
    <property type="term" value="C:membrane"/>
    <property type="evidence" value="ECO:0007669"/>
    <property type="project" value="UniProtKB-SubCell"/>
</dbReference>
<dbReference type="PANTHER" id="PTHR48020:SF12">
    <property type="entry name" value="PROTON MYO-INOSITOL COTRANSPORTER"/>
    <property type="match status" value="1"/>
</dbReference>
<dbReference type="InterPro" id="IPR005828">
    <property type="entry name" value="MFS_sugar_transport-like"/>
</dbReference>
<dbReference type="PROSITE" id="PS50850">
    <property type="entry name" value="MFS"/>
    <property type="match status" value="1"/>
</dbReference>
<feature type="transmembrane region" description="Helical" evidence="8">
    <location>
        <begin position="12"/>
        <end position="35"/>
    </location>
</feature>
<dbReference type="GO" id="GO:0022857">
    <property type="term" value="F:transmembrane transporter activity"/>
    <property type="evidence" value="ECO:0007669"/>
    <property type="project" value="InterPro"/>
</dbReference>
<dbReference type="Gene3D" id="1.20.1250.20">
    <property type="entry name" value="MFS general substrate transporter like domains"/>
    <property type="match status" value="2"/>
</dbReference>
<feature type="transmembrane region" description="Helical" evidence="8">
    <location>
        <begin position="177"/>
        <end position="198"/>
    </location>
</feature>
<keyword evidence="6 8" id="KW-0472">Membrane</keyword>
<evidence type="ECO:0000256" key="5">
    <source>
        <dbReference type="ARBA" id="ARBA00022989"/>
    </source>
</evidence>
<sequence length="519" mass="55345">MADPEGTVRTALIAALGGFLMGFDASVISGVVGFIEVEFSLGKIALGWSVASLALAATLAMLAAGPLSDRFGRKPILRCAAILFAISALASALAPSFAALVVARIIGGLGVGAALIIAPMYIAEIAPAASRGRMVSINQLNIVVGISVAFFSNYLILKFGQSGSDLARQLLLDSASWRWMLGVELLPAVLYFFCLRFVPESPRWLAMHGNEDDARRVLNRFNSRQQAERELLSIRQSLAAGAGHGRQGFRQLLEPTLRKVMVIGLVVAILQQITGINAVFFYAPMIFEQSGIGTDAAFMQAVLVGLANLVFTIVAMSLIDKLGRKPLLVFGVAGIAVCMLALSWGFDQASYTIDQAMLATLPDPVLAASLESLAGTTYDTDLAFRFALIEQLGEDRFLQAESELLKAAINIPAGLILVGILGFVACFAVSIGPVMWVLFSELFPNRVRGVAISVVGLVNSAVSFLVQLLFPWQLANLGNASTFMFYGISALVGLVLVIWLLPETRGSTLEELETRLVGA</sequence>
<dbReference type="InterPro" id="IPR005829">
    <property type="entry name" value="Sugar_transporter_CS"/>
</dbReference>
<evidence type="ECO:0000256" key="1">
    <source>
        <dbReference type="ARBA" id="ARBA00004141"/>
    </source>
</evidence>
<evidence type="ECO:0000256" key="3">
    <source>
        <dbReference type="ARBA" id="ARBA00022448"/>
    </source>
</evidence>
<dbReference type="Proteomes" id="UP000295554">
    <property type="component" value="Unassembled WGS sequence"/>
</dbReference>
<dbReference type="PRINTS" id="PR00171">
    <property type="entry name" value="SUGRTRNSPORT"/>
</dbReference>
<dbReference type="InterPro" id="IPR020846">
    <property type="entry name" value="MFS_dom"/>
</dbReference>
<dbReference type="EMBL" id="SMSE01000001">
    <property type="protein sequence ID" value="TDG15200.1"/>
    <property type="molecule type" value="Genomic_DNA"/>
</dbReference>
<keyword evidence="5 8" id="KW-1133">Transmembrane helix</keyword>
<feature type="domain" description="Major facilitator superfamily (MFS) profile" evidence="9">
    <location>
        <begin position="10"/>
        <end position="505"/>
    </location>
</feature>
<evidence type="ECO:0000313" key="10">
    <source>
        <dbReference type="EMBL" id="TDG15200.1"/>
    </source>
</evidence>
<reference evidence="10 11" key="1">
    <citation type="submission" date="2019-03" db="EMBL/GenBank/DDBJ databases">
        <title>Seongchinamella monodicae gen. nov., sp. nov., a novel member of the Gammaproteobacteria isolated from a tidal mudflat of beach.</title>
        <authorList>
            <person name="Yang H.G."/>
            <person name="Kang J.W."/>
            <person name="Lee S.D."/>
        </authorList>
    </citation>
    <scope>NUCLEOTIDE SEQUENCE [LARGE SCALE GENOMIC DNA]</scope>
    <source>
        <strain evidence="10 11">GH4-78</strain>
    </source>
</reference>
<dbReference type="NCBIfam" id="TIGR00879">
    <property type="entry name" value="SP"/>
    <property type="match status" value="1"/>
</dbReference>
<gene>
    <name evidence="10" type="ORF">E2F43_02915</name>
</gene>
<evidence type="ECO:0000259" key="9">
    <source>
        <dbReference type="PROSITE" id="PS50850"/>
    </source>
</evidence>
<evidence type="ECO:0000256" key="2">
    <source>
        <dbReference type="ARBA" id="ARBA00010992"/>
    </source>
</evidence>
<keyword evidence="4 8" id="KW-0812">Transmembrane</keyword>
<feature type="transmembrane region" description="Helical" evidence="8">
    <location>
        <begin position="482"/>
        <end position="501"/>
    </location>
</feature>
<dbReference type="OrthoDB" id="5368493at2"/>
<feature type="transmembrane region" description="Helical" evidence="8">
    <location>
        <begin position="101"/>
        <end position="123"/>
    </location>
</feature>
<feature type="transmembrane region" description="Helical" evidence="8">
    <location>
        <begin position="297"/>
        <end position="319"/>
    </location>
</feature>
<dbReference type="PANTHER" id="PTHR48020">
    <property type="entry name" value="PROTON MYO-INOSITOL COTRANSPORTER"/>
    <property type="match status" value="1"/>
</dbReference>
<dbReference type="InterPro" id="IPR050814">
    <property type="entry name" value="Myo-inositol_Transporter"/>
</dbReference>
<evidence type="ECO:0000256" key="4">
    <source>
        <dbReference type="ARBA" id="ARBA00022692"/>
    </source>
</evidence>
<evidence type="ECO:0000256" key="7">
    <source>
        <dbReference type="RuleBase" id="RU003346"/>
    </source>
</evidence>
<accession>A0A4R5LUY0</accession>
<feature type="transmembrane region" description="Helical" evidence="8">
    <location>
        <begin position="326"/>
        <end position="346"/>
    </location>
</feature>
<feature type="transmembrane region" description="Helical" evidence="8">
    <location>
        <begin position="411"/>
        <end position="438"/>
    </location>
</feature>
<dbReference type="SUPFAM" id="SSF103473">
    <property type="entry name" value="MFS general substrate transporter"/>
    <property type="match status" value="1"/>
</dbReference>
<protein>
    <submittedName>
        <fullName evidence="10">MFS transporter</fullName>
    </submittedName>
</protein>
<comment type="caution">
    <text evidence="10">The sequence shown here is derived from an EMBL/GenBank/DDBJ whole genome shotgun (WGS) entry which is preliminary data.</text>
</comment>
<comment type="subcellular location">
    <subcellularLocation>
        <location evidence="1">Membrane</location>
        <topology evidence="1">Multi-pass membrane protein</topology>
    </subcellularLocation>
</comment>
<feature type="transmembrane region" description="Helical" evidence="8">
    <location>
        <begin position="450"/>
        <end position="470"/>
    </location>
</feature>
<dbReference type="PROSITE" id="PS00217">
    <property type="entry name" value="SUGAR_TRANSPORT_2"/>
    <property type="match status" value="1"/>
</dbReference>
<proteinExistence type="inferred from homology"/>
<organism evidence="10 11">
    <name type="scientific">Seongchinamella unica</name>
    <dbReference type="NCBI Taxonomy" id="2547392"/>
    <lineage>
        <taxon>Bacteria</taxon>
        <taxon>Pseudomonadati</taxon>
        <taxon>Pseudomonadota</taxon>
        <taxon>Gammaproteobacteria</taxon>
        <taxon>Cellvibrionales</taxon>
        <taxon>Halieaceae</taxon>
        <taxon>Seongchinamella</taxon>
    </lineage>
</organism>
<keyword evidence="3 7" id="KW-0813">Transport</keyword>
<feature type="transmembrane region" description="Helical" evidence="8">
    <location>
        <begin position="41"/>
        <end position="64"/>
    </location>
</feature>
<evidence type="ECO:0000313" key="11">
    <source>
        <dbReference type="Proteomes" id="UP000295554"/>
    </source>
</evidence>
<dbReference type="InterPro" id="IPR036259">
    <property type="entry name" value="MFS_trans_sf"/>
</dbReference>
<keyword evidence="11" id="KW-1185">Reference proteome</keyword>
<feature type="transmembrane region" description="Helical" evidence="8">
    <location>
        <begin position="260"/>
        <end position="285"/>
    </location>
</feature>
<feature type="transmembrane region" description="Helical" evidence="8">
    <location>
        <begin position="76"/>
        <end position="95"/>
    </location>
</feature>
<evidence type="ECO:0000256" key="6">
    <source>
        <dbReference type="ARBA" id="ARBA00023136"/>
    </source>
</evidence>
<name>A0A4R5LUY0_9GAMM</name>